<dbReference type="KEGG" id="mars:A8C75_06805"/>
<dbReference type="AlphaFoldDB" id="A0A1A9EXH1"/>
<accession>A0A1A9EXH1</accession>
<dbReference type="STRING" id="1821621.A8C75_06805"/>
<proteinExistence type="predicted"/>
<dbReference type="Proteomes" id="UP000078070">
    <property type="component" value="Chromosome"/>
</dbReference>
<dbReference type="EMBL" id="CP015839">
    <property type="protein sequence ID" value="ANG62229.1"/>
    <property type="molecule type" value="Genomic_DNA"/>
</dbReference>
<evidence type="ECO:0000313" key="1">
    <source>
        <dbReference type="EMBL" id="ANG62229.1"/>
    </source>
</evidence>
<name>A0A1A9EXH1_9GAMM</name>
<sequence length="85" mass="9646">MARAVILHSISGQGLFIGDNTQLRLPMSLRWPDLVPNINRAPTRDCKFIRVNGDILQSEAITEEDTERSYRLFPARIGIVHFLAI</sequence>
<gene>
    <name evidence="1" type="ORF">A8C75_06805</name>
</gene>
<reference evidence="1 2" key="2">
    <citation type="journal article" date="2018" name="Int. J. Syst. Evol. Microbiol.">
        <title>Marinobacterium aestuarii sp. nov., a benzene-degrading marine bacterium isolated from estuary sediment.</title>
        <authorList>
            <person name="Bae S.S."/>
            <person name="Jung J."/>
            <person name="Chung D."/>
            <person name="Baek K."/>
        </authorList>
    </citation>
    <scope>NUCLEOTIDE SEQUENCE [LARGE SCALE GENOMIC DNA]</scope>
    <source>
        <strain evidence="1 2">ST58-10</strain>
    </source>
</reference>
<evidence type="ECO:0000313" key="2">
    <source>
        <dbReference type="Proteomes" id="UP000078070"/>
    </source>
</evidence>
<protein>
    <submittedName>
        <fullName evidence="1">Uncharacterized protein</fullName>
    </submittedName>
</protein>
<keyword evidence="2" id="KW-1185">Reference proteome</keyword>
<organism evidence="1 2">
    <name type="scientific">Marinobacterium aestuarii</name>
    <dbReference type="NCBI Taxonomy" id="1821621"/>
    <lineage>
        <taxon>Bacteria</taxon>
        <taxon>Pseudomonadati</taxon>
        <taxon>Pseudomonadota</taxon>
        <taxon>Gammaproteobacteria</taxon>
        <taxon>Oceanospirillales</taxon>
        <taxon>Oceanospirillaceae</taxon>
        <taxon>Marinobacterium</taxon>
    </lineage>
</organism>
<reference evidence="2" key="1">
    <citation type="submission" date="2016-05" db="EMBL/GenBank/DDBJ databases">
        <authorList>
            <person name="Baek K."/>
            <person name="Yang S.-J."/>
        </authorList>
    </citation>
    <scope>NUCLEOTIDE SEQUENCE [LARGE SCALE GENOMIC DNA]</scope>
    <source>
        <strain evidence="2">ST58-10</strain>
    </source>
</reference>